<dbReference type="SUPFAM" id="SSF69572">
    <property type="entry name" value="Activating enzymes of the ubiquitin-like proteins"/>
    <property type="match status" value="1"/>
</dbReference>
<organism evidence="2 3">
    <name type="scientific">Jimgerdemannia flammicorona</name>
    <dbReference type="NCBI Taxonomy" id="994334"/>
    <lineage>
        <taxon>Eukaryota</taxon>
        <taxon>Fungi</taxon>
        <taxon>Fungi incertae sedis</taxon>
        <taxon>Mucoromycota</taxon>
        <taxon>Mucoromycotina</taxon>
        <taxon>Endogonomycetes</taxon>
        <taxon>Endogonales</taxon>
        <taxon>Endogonaceae</taxon>
        <taxon>Jimgerdemannia</taxon>
    </lineage>
</organism>
<proteinExistence type="predicted"/>
<keyword evidence="3" id="KW-1185">Reference proteome</keyword>
<evidence type="ECO:0000313" key="2">
    <source>
        <dbReference type="EMBL" id="RUP51397.1"/>
    </source>
</evidence>
<evidence type="ECO:0000259" key="1">
    <source>
        <dbReference type="PROSITE" id="PS50206"/>
    </source>
</evidence>
<reference evidence="2 3" key="1">
    <citation type="journal article" date="2018" name="New Phytol.">
        <title>Phylogenomics of Endogonaceae and evolution of mycorrhizas within Mucoromycota.</title>
        <authorList>
            <person name="Chang Y."/>
            <person name="Desiro A."/>
            <person name="Na H."/>
            <person name="Sandor L."/>
            <person name="Lipzen A."/>
            <person name="Clum A."/>
            <person name="Barry K."/>
            <person name="Grigoriev I.V."/>
            <person name="Martin F.M."/>
            <person name="Stajich J.E."/>
            <person name="Smith M.E."/>
            <person name="Bonito G."/>
            <person name="Spatafora J.W."/>
        </authorList>
    </citation>
    <scope>NUCLEOTIDE SEQUENCE [LARGE SCALE GENOMIC DNA]</scope>
    <source>
        <strain evidence="2 3">GMNB39</strain>
    </source>
</reference>
<comment type="caution">
    <text evidence="2">The sequence shown here is derived from an EMBL/GenBank/DDBJ whole genome shotgun (WGS) entry which is preliminary data.</text>
</comment>
<name>A0A433DKS0_9FUNG</name>
<dbReference type="OrthoDB" id="2404336at2759"/>
<dbReference type="GO" id="GO:0008641">
    <property type="term" value="F:ubiquitin-like modifier activating enzyme activity"/>
    <property type="evidence" value="ECO:0007669"/>
    <property type="project" value="InterPro"/>
</dbReference>
<accession>A0A433DKS0</accession>
<dbReference type="EMBL" id="RBNI01000756">
    <property type="protein sequence ID" value="RUP51397.1"/>
    <property type="molecule type" value="Genomic_DNA"/>
</dbReference>
<dbReference type="Gene3D" id="3.40.50.720">
    <property type="entry name" value="NAD(P)-binding Rossmann-like Domain"/>
    <property type="match status" value="1"/>
</dbReference>
<evidence type="ECO:0000313" key="3">
    <source>
        <dbReference type="Proteomes" id="UP000268093"/>
    </source>
</evidence>
<sequence>MAPIPSSVPGVIGILQALEAIKIVTDMKGADPPSLLLFSADRTPSFRSIRLRSRKPDCAVCGDQPMIRELIDYVEFCGSGALDKSYAAVRASSTPHLLLDVREPVQFDICALEGSMPVPLKELEGRMEAVKEKAKESEGNGKFMGGEILCILGKQS</sequence>
<dbReference type="AlphaFoldDB" id="A0A433DKS0"/>
<dbReference type="InterPro" id="IPR036873">
    <property type="entry name" value="Rhodanese-like_dom_sf"/>
</dbReference>
<dbReference type="Proteomes" id="UP000268093">
    <property type="component" value="Unassembled WGS sequence"/>
</dbReference>
<protein>
    <recommendedName>
        <fullName evidence="1">Rhodanese domain-containing protein</fullName>
    </recommendedName>
</protein>
<dbReference type="PROSITE" id="PS50206">
    <property type="entry name" value="RHODANESE_3"/>
    <property type="match status" value="1"/>
</dbReference>
<gene>
    <name evidence="2" type="ORF">BC936DRAFT_148420</name>
</gene>
<dbReference type="InterPro" id="IPR001763">
    <property type="entry name" value="Rhodanese-like_dom"/>
</dbReference>
<feature type="domain" description="Rhodanese" evidence="1">
    <location>
        <begin position="92"/>
        <end position="127"/>
    </location>
</feature>
<dbReference type="InterPro" id="IPR035985">
    <property type="entry name" value="Ubiquitin-activating_enz"/>
</dbReference>
<dbReference type="Gene3D" id="3.40.250.10">
    <property type="entry name" value="Rhodanese-like domain"/>
    <property type="match status" value="1"/>
</dbReference>